<dbReference type="Pfam" id="PF21882">
    <property type="entry name" value="Gp53-like_C"/>
    <property type="match status" value="1"/>
</dbReference>
<organism evidence="2 3">
    <name type="scientific">Enterobacter soli</name>
    <dbReference type="NCBI Taxonomy" id="885040"/>
    <lineage>
        <taxon>Bacteria</taxon>
        <taxon>Pseudomonadati</taxon>
        <taxon>Pseudomonadota</taxon>
        <taxon>Gammaproteobacteria</taxon>
        <taxon>Enterobacterales</taxon>
        <taxon>Enterobacteriaceae</taxon>
        <taxon>Enterobacter</taxon>
    </lineage>
</organism>
<evidence type="ECO:0000313" key="2">
    <source>
        <dbReference type="EMBL" id="MDQ2259852.1"/>
    </source>
</evidence>
<dbReference type="Proteomes" id="UP001225042">
    <property type="component" value="Unassembled WGS sequence"/>
</dbReference>
<dbReference type="InterPro" id="IPR054075">
    <property type="entry name" value="Gp53-like_C"/>
</dbReference>
<dbReference type="Gene3D" id="2.60.40.3940">
    <property type="match status" value="1"/>
</dbReference>
<dbReference type="AlphaFoldDB" id="A0AAW8HJ36"/>
<reference evidence="2 3" key="1">
    <citation type="submission" date="2023-08" db="EMBL/GenBank/DDBJ databases">
        <authorList>
            <person name="Dale J."/>
        </authorList>
    </citation>
    <scope>NUCLEOTIDE SEQUENCE [LARGE SCALE GENOMIC DNA]</scope>
    <source>
        <strain evidence="2 3">2023EL-00788</strain>
    </source>
</reference>
<keyword evidence="3" id="KW-1185">Reference proteome</keyword>
<gene>
    <name evidence="2" type="ORF">RBJ67_27440</name>
</gene>
<accession>A0AAW8HJ36</accession>
<proteinExistence type="predicted"/>
<evidence type="ECO:0000313" key="3">
    <source>
        <dbReference type="Proteomes" id="UP001225042"/>
    </source>
</evidence>
<protein>
    <recommendedName>
        <fullName evidence="1">Putative tail fiber protein gp53-like C-terminal domain-containing protein</fullName>
    </recommendedName>
</protein>
<name>A0AAW8HJ36_9ENTR</name>
<comment type="caution">
    <text evidence="2">The sequence shown here is derived from an EMBL/GenBank/DDBJ whole genome shotgun (WGS) entry which is preliminary data.</text>
</comment>
<feature type="non-terminal residue" evidence="2">
    <location>
        <position position="1"/>
    </location>
</feature>
<sequence length="126" mass="12579">LRLGEAAKLAAASGSIGNSGWAKFPLSGGAILIMQWGKVSVSASLNSGSAVKGYDGVASFSYPIAFPNAALVINANPMDSGETFIETATANTNGKAAATVRVGGVAIKADPSVTADLQATVFVLGY</sequence>
<dbReference type="EMBL" id="JAVDKS010000060">
    <property type="protein sequence ID" value="MDQ2259852.1"/>
    <property type="molecule type" value="Genomic_DNA"/>
</dbReference>
<evidence type="ECO:0000259" key="1">
    <source>
        <dbReference type="Pfam" id="PF21882"/>
    </source>
</evidence>
<feature type="domain" description="Putative tail fiber protein gp53-like C-terminal" evidence="1">
    <location>
        <begin position="32"/>
        <end position="103"/>
    </location>
</feature>